<dbReference type="Proteomes" id="UP000277204">
    <property type="component" value="Unassembled WGS sequence"/>
</dbReference>
<organism evidence="1 2">
    <name type="scientific">Schistosoma margrebowiei</name>
    <dbReference type="NCBI Taxonomy" id="48269"/>
    <lineage>
        <taxon>Eukaryota</taxon>
        <taxon>Metazoa</taxon>
        <taxon>Spiralia</taxon>
        <taxon>Lophotrochozoa</taxon>
        <taxon>Platyhelminthes</taxon>
        <taxon>Trematoda</taxon>
        <taxon>Digenea</taxon>
        <taxon>Strigeidida</taxon>
        <taxon>Schistosomatoidea</taxon>
        <taxon>Schistosomatidae</taxon>
        <taxon>Schistosoma</taxon>
    </lineage>
</organism>
<dbReference type="AlphaFoldDB" id="A0A183M2U6"/>
<dbReference type="EMBL" id="UZAI01005323">
    <property type="protein sequence ID" value="VDO90059.1"/>
    <property type="molecule type" value="Genomic_DNA"/>
</dbReference>
<accession>A0A183M2U6</accession>
<name>A0A183M2U6_9TREM</name>
<proteinExistence type="predicted"/>
<keyword evidence="2" id="KW-1185">Reference proteome</keyword>
<reference evidence="1 2" key="1">
    <citation type="submission" date="2018-11" db="EMBL/GenBank/DDBJ databases">
        <authorList>
            <consortium name="Pathogen Informatics"/>
        </authorList>
    </citation>
    <scope>NUCLEOTIDE SEQUENCE [LARGE SCALE GENOMIC DNA]</scope>
    <source>
        <strain evidence="1 2">Zambia</strain>
    </source>
</reference>
<sequence length="107" mass="12353">MVSGQWMLSILRRQLYSLPQKAIADGIRTMDVENAVLALPILFFTSASEPPCSSMMLPRYVKDSTFSRQVCERLYIFQSFAIKSDWIAVLRPEFEDLAFPFVYVEAY</sequence>
<gene>
    <name evidence="1" type="ORF">SMRZ_LOCUS10371</name>
</gene>
<evidence type="ECO:0000313" key="1">
    <source>
        <dbReference type="EMBL" id="VDO90059.1"/>
    </source>
</evidence>
<protein>
    <submittedName>
        <fullName evidence="1">Uncharacterized protein</fullName>
    </submittedName>
</protein>
<evidence type="ECO:0000313" key="2">
    <source>
        <dbReference type="Proteomes" id="UP000277204"/>
    </source>
</evidence>